<keyword evidence="9" id="KW-1185">Reference proteome</keyword>
<keyword evidence="7" id="KW-0325">Glycoprotein</keyword>
<dbReference type="PANTHER" id="PTHR48063">
    <property type="entry name" value="LRR RECEPTOR-LIKE KINASE"/>
    <property type="match status" value="1"/>
</dbReference>
<dbReference type="InterPro" id="IPR032675">
    <property type="entry name" value="LRR_dom_sf"/>
</dbReference>
<name>A0AAN7IDX1_QUERU</name>
<evidence type="ECO:0000313" key="9">
    <source>
        <dbReference type="Proteomes" id="UP001324115"/>
    </source>
</evidence>
<evidence type="ECO:0000256" key="3">
    <source>
        <dbReference type="ARBA" id="ARBA00022729"/>
    </source>
</evidence>
<organism evidence="8 9">
    <name type="scientific">Quercus rubra</name>
    <name type="common">Northern red oak</name>
    <name type="synonym">Quercus borealis</name>
    <dbReference type="NCBI Taxonomy" id="3512"/>
    <lineage>
        <taxon>Eukaryota</taxon>
        <taxon>Viridiplantae</taxon>
        <taxon>Streptophyta</taxon>
        <taxon>Embryophyta</taxon>
        <taxon>Tracheophyta</taxon>
        <taxon>Spermatophyta</taxon>
        <taxon>Magnoliopsida</taxon>
        <taxon>eudicotyledons</taxon>
        <taxon>Gunneridae</taxon>
        <taxon>Pentapetalae</taxon>
        <taxon>rosids</taxon>
        <taxon>fabids</taxon>
        <taxon>Fagales</taxon>
        <taxon>Fagaceae</taxon>
        <taxon>Quercus</taxon>
    </lineage>
</organism>
<evidence type="ECO:0000256" key="7">
    <source>
        <dbReference type="ARBA" id="ARBA00023180"/>
    </source>
</evidence>
<dbReference type="EMBL" id="JAXUIC010000009">
    <property type="protein sequence ID" value="KAK4571634.1"/>
    <property type="molecule type" value="Genomic_DNA"/>
</dbReference>
<proteinExistence type="predicted"/>
<dbReference type="SUPFAM" id="SSF52058">
    <property type="entry name" value="L domain-like"/>
    <property type="match status" value="1"/>
</dbReference>
<dbReference type="InterPro" id="IPR001611">
    <property type="entry name" value="Leu-rich_rpt"/>
</dbReference>
<evidence type="ECO:0000256" key="2">
    <source>
        <dbReference type="ARBA" id="ARBA00022692"/>
    </source>
</evidence>
<dbReference type="AlphaFoldDB" id="A0AAN7IDX1"/>
<dbReference type="PANTHER" id="PTHR48063:SF98">
    <property type="entry name" value="LRR RECEPTOR-LIKE SERINE_THREONINE-PROTEIN KINASE FLS2"/>
    <property type="match status" value="1"/>
</dbReference>
<reference evidence="8 9" key="1">
    <citation type="journal article" date="2023" name="G3 (Bethesda)">
        <title>A haplotype-resolved chromosome-scale genome for Quercus rubra L. provides insights into the genetics of adaptive traits for red oak species.</title>
        <authorList>
            <person name="Kapoor B."/>
            <person name="Jenkins J."/>
            <person name="Schmutz J."/>
            <person name="Zhebentyayeva T."/>
            <person name="Kuelheim C."/>
            <person name="Coggeshall M."/>
            <person name="Heim C."/>
            <person name="Lasky J.R."/>
            <person name="Leites L."/>
            <person name="Islam-Faridi N."/>
            <person name="Romero-Severson J."/>
            <person name="DeLeo V.L."/>
            <person name="Lucas S.M."/>
            <person name="Lazic D."/>
            <person name="Gailing O."/>
            <person name="Carlson J."/>
            <person name="Staton M."/>
        </authorList>
    </citation>
    <scope>NUCLEOTIDE SEQUENCE [LARGE SCALE GENOMIC DNA]</scope>
    <source>
        <strain evidence="8">Pseudo-F2</strain>
    </source>
</reference>
<keyword evidence="2" id="KW-0812">Transmembrane</keyword>
<dbReference type="Gene3D" id="3.80.10.10">
    <property type="entry name" value="Ribonuclease Inhibitor"/>
    <property type="match status" value="4"/>
</dbReference>
<keyword evidence="5" id="KW-0472">Membrane</keyword>
<gene>
    <name evidence="8" type="ORF">RGQ29_030157</name>
</gene>
<keyword evidence="6" id="KW-0675">Receptor</keyword>
<sequence length="384" mass="43921">MGFGGVIPYHLGNLSNLHYLNLEGNGLYVNNLQWLSGLPLLQHLNMSYVNLSIASNWLHDINKISSLLELQLLDCALRYIPSTPSVNFSSLTTLNLSSNHFENTLIPSWIFGLHNILSLDLFDNDFQGPIPIDLQNMTFLTHLDLPSNYFNSSIPNWLYSFIHFESLNLGSNKLHGSISNTVGNLTSIISIDQSYNELGGMLPRSLGNLCNLREIIFSFLDLSYNRFNRTFPQNVGQPSKLTNLYIESNMLNRVAFEVHFSNLTRLNIFNAFENQLTLDVRHNWIPPFQIEDLSLRSWNLGPKFPSWLCSQSHLWVLDISNTEILDIVPSSFWNLSSNFEFLNLSHNQIYGEIPNSQMILSTFSVIDLRSNHFKGPLPYIYLLM</sequence>
<comment type="subcellular location">
    <subcellularLocation>
        <location evidence="1">Membrane</location>
        <topology evidence="1">Single-pass type I membrane protein</topology>
    </subcellularLocation>
</comment>
<evidence type="ECO:0000256" key="5">
    <source>
        <dbReference type="ARBA" id="ARBA00023136"/>
    </source>
</evidence>
<protein>
    <submittedName>
        <fullName evidence="8">Uncharacterized protein</fullName>
    </submittedName>
</protein>
<keyword evidence="3" id="KW-0732">Signal</keyword>
<evidence type="ECO:0000313" key="8">
    <source>
        <dbReference type="EMBL" id="KAK4571634.1"/>
    </source>
</evidence>
<dbReference type="Proteomes" id="UP001324115">
    <property type="component" value="Unassembled WGS sequence"/>
</dbReference>
<comment type="caution">
    <text evidence="8">The sequence shown here is derived from an EMBL/GenBank/DDBJ whole genome shotgun (WGS) entry which is preliminary data.</text>
</comment>
<evidence type="ECO:0000256" key="1">
    <source>
        <dbReference type="ARBA" id="ARBA00004479"/>
    </source>
</evidence>
<accession>A0AAN7IDX1</accession>
<dbReference type="InterPro" id="IPR046956">
    <property type="entry name" value="RLP23-like"/>
</dbReference>
<evidence type="ECO:0000256" key="4">
    <source>
        <dbReference type="ARBA" id="ARBA00022989"/>
    </source>
</evidence>
<evidence type="ECO:0000256" key="6">
    <source>
        <dbReference type="ARBA" id="ARBA00023170"/>
    </source>
</evidence>
<keyword evidence="4" id="KW-1133">Transmembrane helix</keyword>
<dbReference type="GO" id="GO:0016020">
    <property type="term" value="C:membrane"/>
    <property type="evidence" value="ECO:0007669"/>
    <property type="project" value="UniProtKB-SubCell"/>
</dbReference>
<dbReference type="Pfam" id="PF00560">
    <property type="entry name" value="LRR_1"/>
    <property type="match status" value="4"/>
</dbReference>